<comment type="subcellular location">
    <subcellularLocation>
        <location evidence="2">Endoplasmic reticulum membrane</location>
    </subcellularLocation>
</comment>
<evidence type="ECO:0000256" key="4">
    <source>
        <dbReference type="ARBA" id="ARBA00022617"/>
    </source>
</evidence>
<keyword evidence="11" id="KW-1133">Transmembrane helix</keyword>
<dbReference type="KEGG" id="vde:111252654"/>
<dbReference type="GO" id="GO:0005506">
    <property type="term" value="F:iron ion binding"/>
    <property type="evidence" value="ECO:0007669"/>
    <property type="project" value="InterPro"/>
</dbReference>
<keyword evidence="11" id="KW-0812">Transmembrane</keyword>
<dbReference type="InterPro" id="IPR002401">
    <property type="entry name" value="Cyt_P450_E_grp-I"/>
</dbReference>
<protein>
    <recommendedName>
        <fullName evidence="14">Cytochrome P450</fullName>
    </recommendedName>
</protein>
<feature type="binding site" description="axial binding residue" evidence="9">
    <location>
        <position position="465"/>
    </location>
    <ligand>
        <name>heme</name>
        <dbReference type="ChEBI" id="CHEBI:30413"/>
    </ligand>
    <ligandPart>
        <name>Fe</name>
        <dbReference type="ChEBI" id="CHEBI:18248"/>
    </ligandPart>
</feature>
<dbReference type="GeneID" id="111252654"/>
<dbReference type="PANTHER" id="PTHR24291">
    <property type="entry name" value="CYTOCHROME P450 FAMILY 4"/>
    <property type="match status" value="1"/>
</dbReference>
<dbReference type="CDD" id="cd20628">
    <property type="entry name" value="CYP4"/>
    <property type="match status" value="1"/>
</dbReference>
<dbReference type="PRINTS" id="PR00385">
    <property type="entry name" value="P450"/>
</dbReference>
<keyword evidence="5" id="KW-0256">Endoplasmic reticulum</keyword>
<keyword evidence="10" id="KW-0560">Oxidoreductase</keyword>
<keyword evidence="13" id="KW-1185">Reference proteome</keyword>
<evidence type="ECO:0000313" key="13">
    <source>
        <dbReference type="Proteomes" id="UP000594260"/>
    </source>
</evidence>
<dbReference type="Pfam" id="PF00067">
    <property type="entry name" value="p450"/>
    <property type="match status" value="1"/>
</dbReference>
<comment type="cofactor">
    <cofactor evidence="1 9">
        <name>heme</name>
        <dbReference type="ChEBI" id="CHEBI:30413"/>
    </cofactor>
</comment>
<evidence type="ECO:0000256" key="2">
    <source>
        <dbReference type="ARBA" id="ARBA00004586"/>
    </source>
</evidence>
<dbReference type="RefSeq" id="XP_022666637.1">
    <property type="nucleotide sequence ID" value="XM_022810902.1"/>
</dbReference>
<dbReference type="GO" id="GO:0004497">
    <property type="term" value="F:monooxygenase activity"/>
    <property type="evidence" value="ECO:0007669"/>
    <property type="project" value="UniProtKB-KW"/>
</dbReference>
<name>A0A7M7KKR6_VARDE</name>
<evidence type="ECO:0000256" key="11">
    <source>
        <dbReference type="SAM" id="Phobius"/>
    </source>
</evidence>
<evidence type="ECO:0000256" key="9">
    <source>
        <dbReference type="PIRSR" id="PIRSR602401-1"/>
    </source>
</evidence>
<dbReference type="GO" id="GO:0016705">
    <property type="term" value="F:oxidoreductase activity, acting on paired donors, with incorporation or reduction of molecular oxygen"/>
    <property type="evidence" value="ECO:0007669"/>
    <property type="project" value="InterPro"/>
</dbReference>
<evidence type="ECO:0000256" key="7">
    <source>
        <dbReference type="ARBA" id="ARBA00023033"/>
    </source>
</evidence>
<evidence type="ECO:0000256" key="6">
    <source>
        <dbReference type="ARBA" id="ARBA00023004"/>
    </source>
</evidence>
<dbReference type="OMA" id="GNWVYTV"/>
<evidence type="ECO:0008006" key="14">
    <source>
        <dbReference type="Google" id="ProtNLM"/>
    </source>
</evidence>
<dbReference type="EnsemblMetazoa" id="XM_022810902">
    <property type="protein sequence ID" value="XP_022666637"/>
    <property type="gene ID" value="LOC111252654"/>
</dbReference>
<dbReference type="Gene3D" id="1.10.630.10">
    <property type="entry name" value="Cytochrome P450"/>
    <property type="match status" value="1"/>
</dbReference>
<dbReference type="PROSITE" id="PS00086">
    <property type="entry name" value="CYTOCHROME_P450"/>
    <property type="match status" value="1"/>
</dbReference>
<dbReference type="InterPro" id="IPR017972">
    <property type="entry name" value="Cyt_P450_CS"/>
</dbReference>
<keyword evidence="7 10" id="KW-0503">Monooxygenase</keyword>
<keyword evidence="4 9" id="KW-0349">Heme</keyword>
<dbReference type="InterPro" id="IPR001128">
    <property type="entry name" value="Cyt_P450"/>
</dbReference>
<dbReference type="SUPFAM" id="SSF48264">
    <property type="entry name" value="Cytochrome P450"/>
    <property type="match status" value="1"/>
</dbReference>
<dbReference type="PRINTS" id="PR00463">
    <property type="entry name" value="EP450I"/>
</dbReference>
<organism evidence="12 13">
    <name type="scientific">Varroa destructor</name>
    <name type="common">Honeybee mite</name>
    <dbReference type="NCBI Taxonomy" id="109461"/>
    <lineage>
        <taxon>Eukaryota</taxon>
        <taxon>Metazoa</taxon>
        <taxon>Ecdysozoa</taxon>
        <taxon>Arthropoda</taxon>
        <taxon>Chelicerata</taxon>
        <taxon>Arachnida</taxon>
        <taxon>Acari</taxon>
        <taxon>Parasitiformes</taxon>
        <taxon>Mesostigmata</taxon>
        <taxon>Gamasina</taxon>
        <taxon>Dermanyssoidea</taxon>
        <taxon>Varroidae</taxon>
        <taxon>Varroa</taxon>
    </lineage>
</organism>
<proteinExistence type="inferred from homology"/>
<evidence type="ECO:0000256" key="8">
    <source>
        <dbReference type="ARBA" id="ARBA00023136"/>
    </source>
</evidence>
<evidence type="ECO:0000313" key="12">
    <source>
        <dbReference type="EnsemblMetazoa" id="XP_022666629"/>
    </source>
</evidence>
<dbReference type="InParanoid" id="A0A7M7KKR6"/>
<keyword evidence="8 11" id="KW-0472">Membrane</keyword>
<dbReference type="PANTHER" id="PTHR24291:SF189">
    <property type="entry name" value="CYTOCHROME P450 4C3-RELATED"/>
    <property type="match status" value="1"/>
</dbReference>
<dbReference type="AlphaFoldDB" id="A0A7M7KKR6"/>
<evidence type="ECO:0000256" key="5">
    <source>
        <dbReference type="ARBA" id="ARBA00022824"/>
    </source>
</evidence>
<dbReference type="GO" id="GO:0005789">
    <property type="term" value="C:endoplasmic reticulum membrane"/>
    <property type="evidence" value="ECO:0007669"/>
    <property type="project" value="UniProtKB-SubCell"/>
</dbReference>
<evidence type="ECO:0000256" key="3">
    <source>
        <dbReference type="ARBA" id="ARBA00010617"/>
    </source>
</evidence>
<keyword evidence="6 9" id="KW-0408">Iron</keyword>
<sequence>MTYVGSWLLILELITVMLITAYVAAFLKRRQTIIAYPIPGPQPSILNIFWPFGSELYIVMEQYMKNVRAGQALYELMDSLTSKYRSYGLYRMWFTFRPIVVLTRGNRADCLLKSTVETYKAKEVALIETWLGQGLLTSNGPKWQRKRKMLTPVFHFNILEEFMPTMNKQAAQLTEILLEQQNKRIDIFSYLGKCALNIICETAMGISIDAQRTENEYINSLRLITEGYMKRHLTPWLWSDIIYRISPSGREYFRNLKVAHEFTRKVISIRMKELQEQPSLTEEVADESGVTRKKRPLLDSLLTKHLQDKEPTMEEIREEIDTFIFTGHDTVAVALMWSLYLLGLHPEVQAKVHDELDRVFGDDRTRAIITEDLNKLKYLECVIKETLRLYPSAPLIAREVIHGCNIGEYHLTSGVTVFIDIFHIHRDPEVFENAEKFDPDRFLPQNAANLKPYAFIPFSGGPRNCVGQKFAIQEDKIVLATLLRRLQVKSLVPQERMKVFFEVVLRPAELIELEVRERPKDNNNYFK</sequence>
<dbReference type="GO" id="GO:0020037">
    <property type="term" value="F:heme binding"/>
    <property type="evidence" value="ECO:0007669"/>
    <property type="project" value="InterPro"/>
</dbReference>
<dbReference type="Proteomes" id="UP000594260">
    <property type="component" value="Unplaced"/>
</dbReference>
<keyword evidence="9 10" id="KW-0479">Metal-binding</keyword>
<evidence type="ECO:0000256" key="1">
    <source>
        <dbReference type="ARBA" id="ARBA00001971"/>
    </source>
</evidence>
<dbReference type="OrthoDB" id="6512715at2759"/>
<dbReference type="RefSeq" id="XP_022666629.1">
    <property type="nucleotide sequence ID" value="XM_022810894.1"/>
</dbReference>
<reference evidence="12" key="1">
    <citation type="submission" date="2021-01" db="UniProtKB">
        <authorList>
            <consortium name="EnsemblMetazoa"/>
        </authorList>
    </citation>
    <scope>IDENTIFICATION</scope>
</reference>
<evidence type="ECO:0000256" key="10">
    <source>
        <dbReference type="RuleBase" id="RU000461"/>
    </source>
</evidence>
<dbReference type="EnsemblMetazoa" id="XM_022810894">
    <property type="protein sequence ID" value="XP_022666629"/>
    <property type="gene ID" value="LOC111252654"/>
</dbReference>
<dbReference type="InterPro" id="IPR050196">
    <property type="entry name" value="Cytochrome_P450_Monoox"/>
</dbReference>
<accession>A0A7M7KKR6</accession>
<comment type="similarity">
    <text evidence="3 10">Belongs to the cytochrome P450 family.</text>
</comment>
<feature type="transmembrane region" description="Helical" evidence="11">
    <location>
        <begin position="6"/>
        <end position="27"/>
    </location>
</feature>
<dbReference type="InterPro" id="IPR036396">
    <property type="entry name" value="Cyt_P450_sf"/>
</dbReference>